<name>A0A9P3H417_9FUNG</name>
<keyword evidence="2" id="KW-1185">Reference proteome</keyword>
<dbReference type="EMBL" id="BQFW01000002">
    <property type="protein sequence ID" value="GJJ69649.1"/>
    <property type="molecule type" value="Genomic_DNA"/>
</dbReference>
<proteinExistence type="predicted"/>
<evidence type="ECO:0000313" key="1">
    <source>
        <dbReference type="EMBL" id="GJJ69649.1"/>
    </source>
</evidence>
<reference evidence="1" key="1">
    <citation type="submission" date="2021-11" db="EMBL/GenBank/DDBJ databases">
        <authorList>
            <person name="Herlambang A."/>
            <person name="Guo Y."/>
            <person name="Takashima Y."/>
            <person name="Nishizawa T."/>
        </authorList>
    </citation>
    <scope>NUCLEOTIDE SEQUENCE</scope>
    <source>
        <strain evidence="1">E1425</strain>
    </source>
</reference>
<reference evidence="1" key="2">
    <citation type="journal article" date="2022" name="Microbiol. Resour. Announc.">
        <title>Whole-Genome Sequence of Entomortierella parvispora E1425, a Mucoromycotan Fungus Associated with Burkholderiaceae-Related Endosymbiotic Bacteria.</title>
        <authorList>
            <person name="Herlambang A."/>
            <person name="Guo Y."/>
            <person name="Takashima Y."/>
            <person name="Narisawa K."/>
            <person name="Ohta H."/>
            <person name="Nishizawa T."/>
        </authorList>
    </citation>
    <scope>NUCLEOTIDE SEQUENCE</scope>
    <source>
        <strain evidence="1">E1425</strain>
    </source>
</reference>
<evidence type="ECO:0000313" key="2">
    <source>
        <dbReference type="Proteomes" id="UP000827284"/>
    </source>
</evidence>
<sequence length="108" mass="12516">MQTCRPLPQWRSPGEQQPRIDLSELCHQQKLKYEEAVAYNSKWGRASIKKANDDANKRNLKIYARAPNTAAPKPFQWYRSSDTARSVVTAHQRLKDCYCAVQDLDSNY</sequence>
<dbReference type="AlphaFoldDB" id="A0A9P3H417"/>
<protein>
    <submittedName>
        <fullName evidence="1">Uncharacterized protein</fullName>
    </submittedName>
</protein>
<accession>A0A9P3H417</accession>
<gene>
    <name evidence="1" type="ORF">EMPS_01997</name>
</gene>
<organism evidence="1 2">
    <name type="scientific">Entomortierella parvispora</name>
    <dbReference type="NCBI Taxonomy" id="205924"/>
    <lineage>
        <taxon>Eukaryota</taxon>
        <taxon>Fungi</taxon>
        <taxon>Fungi incertae sedis</taxon>
        <taxon>Mucoromycota</taxon>
        <taxon>Mortierellomycotina</taxon>
        <taxon>Mortierellomycetes</taxon>
        <taxon>Mortierellales</taxon>
        <taxon>Mortierellaceae</taxon>
        <taxon>Entomortierella</taxon>
    </lineage>
</organism>
<comment type="caution">
    <text evidence="1">The sequence shown here is derived from an EMBL/GenBank/DDBJ whole genome shotgun (WGS) entry which is preliminary data.</text>
</comment>
<dbReference type="Proteomes" id="UP000827284">
    <property type="component" value="Unassembled WGS sequence"/>
</dbReference>